<organism evidence="7 8">
    <name type="scientific">Gaopeijia maritima</name>
    <dbReference type="NCBI Taxonomy" id="3119007"/>
    <lineage>
        <taxon>Bacteria</taxon>
        <taxon>Pseudomonadati</taxon>
        <taxon>Gemmatimonadota</taxon>
        <taxon>Longimicrobiia</taxon>
        <taxon>Gaopeijiales</taxon>
        <taxon>Gaopeijiaceae</taxon>
        <taxon>Gaopeijia</taxon>
    </lineage>
</organism>
<name>A0ABU9EB11_9BACT</name>
<evidence type="ECO:0000313" key="7">
    <source>
        <dbReference type="EMBL" id="MEK9501932.1"/>
    </source>
</evidence>
<dbReference type="PANTHER" id="PTHR35889:SF3">
    <property type="entry name" value="F-BOX DOMAIN-CONTAINING PROTEIN"/>
    <property type="match status" value="1"/>
</dbReference>
<evidence type="ECO:0000256" key="2">
    <source>
        <dbReference type="ARBA" id="ARBA00023004"/>
    </source>
</evidence>
<reference evidence="7 8" key="1">
    <citation type="submission" date="2024-02" db="EMBL/GenBank/DDBJ databases">
        <title>A novel Gemmatimonadota bacterium.</title>
        <authorList>
            <person name="Du Z.-J."/>
            <person name="Ye Y.-Q."/>
        </authorList>
    </citation>
    <scope>NUCLEOTIDE SEQUENCE [LARGE SCALE GENOMIC DNA]</scope>
    <source>
        <strain evidence="7 8">DH-20</strain>
    </source>
</reference>
<keyword evidence="8" id="KW-1185">Reference proteome</keyword>
<feature type="compositionally biased region" description="Low complexity" evidence="4">
    <location>
        <begin position="123"/>
        <end position="136"/>
    </location>
</feature>
<evidence type="ECO:0000256" key="1">
    <source>
        <dbReference type="ARBA" id="ARBA00022723"/>
    </source>
</evidence>
<sequence length="277" mass="29188">MDSDNPTPTPNRIEVQWPERPQIIRQTVTLSVALIGWSVLFWAAMTIPGSFAPDDSAAERRRAAATQPPPTDSAAPAVAEADEDSPDSEGSADAPVEEAPTQVAQTPPPAADPEPDPAPAEPTPAEEQPTQVATQPPVSPPTEQTPPPASTGANSDADVPLDEITLDDPLDAAIDEDLGEVSFAADILPIMESRCIECHGGMRDDGTQRIEEGLSLLTVEDILAGSTWGSVVEPGDVAGSYLYEVVESGDMPDNAPRLLPRELRLIAAWIRQGAPAN</sequence>
<evidence type="ECO:0000259" key="6">
    <source>
        <dbReference type="PROSITE" id="PS51007"/>
    </source>
</evidence>
<gene>
    <name evidence="7" type="ORF">WI372_13145</name>
</gene>
<evidence type="ECO:0000256" key="5">
    <source>
        <dbReference type="SAM" id="Phobius"/>
    </source>
</evidence>
<evidence type="ECO:0000256" key="4">
    <source>
        <dbReference type="SAM" id="MobiDB-lite"/>
    </source>
</evidence>
<accession>A0ABU9EB11</accession>
<dbReference type="Pfam" id="PF07635">
    <property type="entry name" value="PSCyt1"/>
    <property type="match status" value="1"/>
</dbReference>
<proteinExistence type="predicted"/>
<comment type="caution">
    <text evidence="7">The sequence shown here is derived from an EMBL/GenBank/DDBJ whole genome shotgun (WGS) entry which is preliminary data.</text>
</comment>
<keyword evidence="2 3" id="KW-0408">Iron</keyword>
<dbReference type="InterPro" id="IPR011429">
    <property type="entry name" value="Cyt_c_Planctomycete-type"/>
</dbReference>
<evidence type="ECO:0000313" key="8">
    <source>
        <dbReference type="Proteomes" id="UP001484239"/>
    </source>
</evidence>
<dbReference type="PANTHER" id="PTHR35889">
    <property type="entry name" value="CYCLOINULO-OLIGOSACCHARIDE FRUCTANOTRANSFERASE-RELATED"/>
    <property type="match status" value="1"/>
</dbReference>
<feature type="transmembrane region" description="Helical" evidence="5">
    <location>
        <begin position="28"/>
        <end position="52"/>
    </location>
</feature>
<dbReference type="InterPro" id="IPR009056">
    <property type="entry name" value="Cyt_c-like_dom"/>
</dbReference>
<dbReference type="Proteomes" id="UP001484239">
    <property type="component" value="Unassembled WGS sequence"/>
</dbReference>
<dbReference type="PROSITE" id="PS51007">
    <property type="entry name" value="CYTC"/>
    <property type="match status" value="1"/>
</dbReference>
<feature type="domain" description="Cytochrome c" evidence="6">
    <location>
        <begin position="174"/>
        <end position="274"/>
    </location>
</feature>
<keyword evidence="1 3" id="KW-0479">Metal-binding</keyword>
<keyword evidence="5" id="KW-0472">Membrane</keyword>
<feature type="compositionally biased region" description="Pro residues" evidence="4">
    <location>
        <begin position="106"/>
        <end position="122"/>
    </location>
</feature>
<keyword evidence="5" id="KW-0812">Transmembrane</keyword>
<keyword evidence="5" id="KW-1133">Transmembrane helix</keyword>
<dbReference type="EMBL" id="JBBHLI010000008">
    <property type="protein sequence ID" value="MEK9501932.1"/>
    <property type="molecule type" value="Genomic_DNA"/>
</dbReference>
<protein>
    <submittedName>
        <fullName evidence="7">C-type cytochrome domain-containing protein</fullName>
    </submittedName>
</protein>
<feature type="region of interest" description="Disordered" evidence="4">
    <location>
        <begin position="58"/>
        <end position="161"/>
    </location>
</feature>
<evidence type="ECO:0000256" key="3">
    <source>
        <dbReference type="PROSITE-ProRule" id="PRU00433"/>
    </source>
</evidence>
<feature type="compositionally biased region" description="Pro residues" evidence="4">
    <location>
        <begin position="137"/>
        <end position="149"/>
    </location>
</feature>
<keyword evidence="3" id="KW-0349">Heme</keyword>
<dbReference type="RefSeq" id="WP_405287280.1">
    <property type="nucleotide sequence ID" value="NZ_JBBHLI010000008.1"/>
</dbReference>